<dbReference type="RefSeq" id="WP_015182755.1">
    <property type="nucleotide sequence ID" value="NC_019738.1"/>
</dbReference>
<proteinExistence type="predicted"/>
<dbReference type="PATRIC" id="fig|1173027.3.peg.3100"/>
<sequence length="1579" mass="170408">MESQESLQFSGTNILEVAVQSAYSYLMAASKSDNFFPTIAPVFNGSGDLSSLQALSESWASGDFSQLPTIEILSSNLMNGANGAFSEVTRTIYLSSDYLVQGSSNPDLLTGATGVLLEEIGHFVDTLINPGSDTPGDEGALFAVTLMGLPLSNAEKLLIHQENDHSFVTIDNQAIAVEQSDDIDPRELADLLWDTGATVSQIGVNLKNLGFDLPTIADALDDGVTKSDGTKLNYTDVAIGLWNSGHSIDTKVLADLLWDEGATETEIAQALNYGIGRNLAEIASDMKYGVTKSDGTALNYTSVAVGLWNSGHSIDARKLADLLWDEGASQQQIGQAMNYLGLSLETIADSVKRGVTKSDGTGPNDIDVAIALWNSGYSLDARKLADLLWDQGANPIEIGQAMKYLGLSLETIADSLKWGITKADGTNLDYHQVAEGLWNSGYTGADGLNSRKLADLLWDNSASQEKIGQAFEYLDLSLETIADAVKWGITQIDGTNLNYIDAALAVWNSGHGLDTRKLADLLWDGGASQQQIGQIFKYFNWDLETIADAMDDGVTKSDGTKLNYTDVAIALWNSGYGFTYRKLADLLWDEGASQQQVGQAFKYLGLSLEDIADSVKWGITKADGTNANYTDAAIALWNSGYNAADGLTSRKLADLLWDEGGDQKAIGQAMKYLGLSLETIADAMDDGVTKTDGTNLNYFDVALALWNSGHSIDSRKLADLLWDEGASQQQIGQAMKYLGLSLEAIADAMDNGVTNSDGTKLNYIDVAIAIWNSGYGFTYRKLADLLWDEGATQQQVGQAFKYLGLSLEDIADSIKWGITQSNGANLNWNSVASAIWGSGYGFTYRKLADLLWDEGANQKQIGQAFKYLGLSLEDIADSVKWGITQSNGANLNDIDTAIALWNSGYSFDARKLADLLWDEGASQQKIGQAFKYLGLSLETIADSVKWGVKNSNGTYTLNYTDAALAIWDSGYGFTYRKLADLLWDEGASQQQIGQAMKYLGLSLETIADSVKWGVTQSNGANLNYIDAAIALWNSGYKFDTRKLADLLWDEGADQSTIGQTLRSLGMSNEVIGDAVKWGVTHNGYYLNYVDAAIAVWNSGNAVSDYRIAVITYSLGGGYSEVYSALKGIGASDARAHWLAIQSYVKENIINPFFQAVFGAVPGAAAVIDTISDKGNSLIDSTGQIIDSTADSLKDFYEDNQKVVDLVLLPYTLPNSIVVNTVEAALKGDVEVIVDGLKKIPVLGTAVGVIDGVIKAAQGDEKGILEESINSALAFYGASNVITPNMVEFAVDIFWELKEPDYQGAISASLENLGMQKTVADLFVTVAWSMAVDNNWETAINAALTKVGFNNANSFVNMAWDIIDGNYKEALKTGLQLVGFTNLGIDQSKADAFLNLTVAIRDGNPNQAADILIALSGNDPQVIQSNWIKDLKDGNLANDRQAIQLGLSNLGFKDVTQWVDSIWAVKEGKYLDALSAVLTLGSFADTQDWVKIIGNLQKENYGEALSTAFKLADFPDGQSLADAVLAVKKGDYITAFYESLNLIEGGRDLADAFKYLIEFDLQEFVTSMIGAAPLLLKVLI</sequence>
<name>K9WFQ1_9CYAN</name>
<protein>
    <submittedName>
        <fullName evidence="1">Uncharacterized protein</fullName>
    </submittedName>
</protein>
<dbReference type="Proteomes" id="UP000010471">
    <property type="component" value="Chromosome"/>
</dbReference>
<dbReference type="eggNOG" id="COG0739">
    <property type="taxonomic scope" value="Bacteria"/>
</dbReference>
<dbReference type="OrthoDB" id="468515at2"/>
<dbReference type="STRING" id="1173027.Mic7113_2823"/>
<dbReference type="EMBL" id="CP003630">
    <property type="protein sequence ID" value="AFZ18606.1"/>
    <property type="molecule type" value="Genomic_DNA"/>
</dbReference>
<organism evidence="1 2">
    <name type="scientific">Allocoleopsis franciscana PCC 7113</name>
    <dbReference type="NCBI Taxonomy" id="1173027"/>
    <lineage>
        <taxon>Bacteria</taxon>
        <taxon>Bacillati</taxon>
        <taxon>Cyanobacteriota</taxon>
        <taxon>Cyanophyceae</taxon>
        <taxon>Coleofasciculales</taxon>
        <taxon>Coleofasciculaceae</taxon>
        <taxon>Allocoleopsis</taxon>
        <taxon>Allocoleopsis franciscana</taxon>
    </lineage>
</organism>
<keyword evidence="2" id="KW-1185">Reference proteome</keyword>
<evidence type="ECO:0000313" key="1">
    <source>
        <dbReference type="EMBL" id="AFZ18606.1"/>
    </source>
</evidence>
<evidence type="ECO:0000313" key="2">
    <source>
        <dbReference type="Proteomes" id="UP000010471"/>
    </source>
</evidence>
<dbReference type="KEGG" id="mic:Mic7113_2823"/>
<dbReference type="HOGENOM" id="CLU_258414_0_0_3"/>
<reference evidence="1 2" key="1">
    <citation type="submission" date="2012-06" db="EMBL/GenBank/DDBJ databases">
        <title>Finished chromosome of genome of Microcoleus sp. PCC 7113.</title>
        <authorList>
            <consortium name="US DOE Joint Genome Institute"/>
            <person name="Gugger M."/>
            <person name="Coursin T."/>
            <person name="Rippka R."/>
            <person name="Tandeau De Marsac N."/>
            <person name="Huntemann M."/>
            <person name="Wei C.-L."/>
            <person name="Han J."/>
            <person name="Detter J.C."/>
            <person name="Han C."/>
            <person name="Tapia R."/>
            <person name="Chen A."/>
            <person name="Kyrpides N."/>
            <person name="Mavromatis K."/>
            <person name="Markowitz V."/>
            <person name="Szeto E."/>
            <person name="Ivanova N."/>
            <person name="Pagani I."/>
            <person name="Pati A."/>
            <person name="Goodwin L."/>
            <person name="Nordberg H.P."/>
            <person name="Cantor M.N."/>
            <person name="Hua S.X."/>
            <person name="Woyke T."/>
            <person name="Kerfeld C.A."/>
        </authorList>
    </citation>
    <scope>NUCLEOTIDE SEQUENCE [LARGE SCALE GENOMIC DNA]</scope>
    <source>
        <strain evidence="1 2">PCC 7113</strain>
    </source>
</reference>
<accession>K9WFQ1</accession>
<gene>
    <name evidence="1" type="ORF">Mic7113_2823</name>
</gene>